<evidence type="ECO:0000313" key="4">
    <source>
        <dbReference type="Proteomes" id="UP000199339"/>
    </source>
</evidence>
<keyword evidence="2" id="KW-0472">Membrane</keyword>
<dbReference type="Proteomes" id="UP000199339">
    <property type="component" value="Unassembled WGS sequence"/>
</dbReference>
<keyword evidence="2" id="KW-1133">Transmembrane helix</keyword>
<protein>
    <recommendedName>
        <fullName evidence="5">Cytochrome oxidase Cu insertion factor (SCO1/SenC/PrrC family)</fullName>
    </recommendedName>
</protein>
<dbReference type="RefSeq" id="WP_175497191.1">
    <property type="nucleotide sequence ID" value="NZ_FOUR01000001.1"/>
</dbReference>
<proteinExistence type="predicted"/>
<name>A0A1I4RR71_9GAMM</name>
<dbReference type="EMBL" id="FOUR01000001">
    <property type="protein sequence ID" value="SFM54654.1"/>
    <property type="molecule type" value="Genomic_DNA"/>
</dbReference>
<evidence type="ECO:0000313" key="3">
    <source>
        <dbReference type="EMBL" id="SFM54654.1"/>
    </source>
</evidence>
<dbReference type="AlphaFoldDB" id="A0A1I4RR71"/>
<keyword evidence="4" id="KW-1185">Reference proteome</keyword>
<keyword evidence="2" id="KW-0812">Transmembrane</keyword>
<organism evidence="3 4">
    <name type="scientific">Marinobacter pelagius</name>
    <dbReference type="NCBI Taxonomy" id="379482"/>
    <lineage>
        <taxon>Bacteria</taxon>
        <taxon>Pseudomonadati</taxon>
        <taxon>Pseudomonadota</taxon>
        <taxon>Gammaproteobacteria</taxon>
        <taxon>Pseudomonadales</taxon>
        <taxon>Marinobacteraceae</taxon>
        <taxon>Marinobacter</taxon>
    </lineage>
</organism>
<evidence type="ECO:0000256" key="1">
    <source>
        <dbReference type="SAM" id="MobiDB-lite"/>
    </source>
</evidence>
<reference evidence="4" key="1">
    <citation type="submission" date="2016-10" db="EMBL/GenBank/DDBJ databases">
        <authorList>
            <person name="Varghese N."/>
            <person name="Submissions S."/>
        </authorList>
    </citation>
    <scope>NUCLEOTIDE SEQUENCE [LARGE SCALE GENOMIC DNA]</scope>
    <source>
        <strain evidence="4">CGMCC 1.6775</strain>
    </source>
</reference>
<gene>
    <name evidence="3" type="ORF">SAMN04487961_0648</name>
</gene>
<evidence type="ECO:0008006" key="5">
    <source>
        <dbReference type="Google" id="ProtNLM"/>
    </source>
</evidence>
<evidence type="ECO:0000256" key="2">
    <source>
        <dbReference type="SAM" id="Phobius"/>
    </source>
</evidence>
<feature type="transmembrane region" description="Helical" evidence="2">
    <location>
        <begin position="30"/>
        <end position="52"/>
    </location>
</feature>
<accession>A0A1I4RR71</accession>
<sequence length="216" mass="23618">MTMTMAEKGTRQHQADEPTPDQVRRGRRTAFLLFALGFGPMIVATVMFYTGWLNPAGHTNNGTLVQPVVPVQALHLQTESGEPLEARFGPDKVEPEWLLMVVAGDCGSNCQELLYLARQVNIALGKNANRVSRAAALGSVPSDLSAKWSREYSLMERLVPAEGTTPAWPTGINPASEPRILLVDPFGNVMMHYGAEHSGKDMLDDLKHLLKLSQIG</sequence>
<feature type="region of interest" description="Disordered" evidence="1">
    <location>
        <begin position="1"/>
        <end position="22"/>
    </location>
</feature>